<dbReference type="Proteomes" id="UP000008711">
    <property type="component" value="Unassembled WGS sequence"/>
</dbReference>
<evidence type="ECO:0000313" key="4">
    <source>
        <dbReference type="Proteomes" id="UP000008711"/>
    </source>
</evidence>
<dbReference type="Gene3D" id="3.30.60.30">
    <property type="match status" value="1"/>
</dbReference>
<accession>B3N4F6</accession>
<dbReference type="PROSITE" id="PS51465">
    <property type="entry name" value="KAZAL_2"/>
    <property type="match status" value="1"/>
</dbReference>
<proteinExistence type="predicted"/>
<dbReference type="EMBL" id="CH954177">
    <property type="protein sequence ID" value="EDV58868.2"/>
    <property type="molecule type" value="Genomic_DNA"/>
</dbReference>
<evidence type="ECO:0000256" key="1">
    <source>
        <dbReference type="SAM" id="SignalP"/>
    </source>
</evidence>
<dbReference type="SMR" id="B3N4F6"/>
<evidence type="ECO:0000313" key="3">
    <source>
        <dbReference type="EMBL" id="EDV58868.2"/>
    </source>
</evidence>
<reference evidence="3 4" key="1">
    <citation type="journal article" date="2007" name="Nature">
        <title>Evolution of genes and genomes on the Drosophila phylogeny.</title>
        <authorList>
            <consortium name="Drosophila 12 Genomes Consortium"/>
            <person name="Clark A.G."/>
            <person name="Eisen M.B."/>
            <person name="Smith D.R."/>
            <person name="Bergman C.M."/>
            <person name="Oliver B."/>
            <person name="Markow T.A."/>
            <person name="Kaufman T.C."/>
            <person name="Kellis M."/>
            <person name="Gelbart W."/>
            <person name="Iyer V.N."/>
            <person name="Pollard D.A."/>
            <person name="Sackton T.B."/>
            <person name="Larracuente A.M."/>
            <person name="Singh N.D."/>
            <person name="Abad J.P."/>
            <person name="Abt D.N."/>
            <person name="Adryan B."/>
            <person name="Aguade M."/>
            <person name="Akashi H."/>
            <person name="Anderson W.W."/>
            <person name="Aquadro C.F."/>
            <person name="Ardell D.H."/>
            <person name="Arguello R."/>
            <person name="Artieri C.G."/>
            <person name="Barbash D.A."/>
            <person name="Barker D."/>
            <person name="Barsanti P."/>
            <person name="Batterham P."/>
            <person name="Batzoglou S."/>
            <person name="Begun D."/>
            <person name="Bhutkar A."/>
            <person name="Blanco E."/>
            <person name="Bosak S.A."/>
            <person name="Bradley R.K."/>
            <person name="Brand A.D."/>
            <person name="Brent M.R."/>
            <person name="Brooks A.N."/>
            <person name="Brown R.H."/>
            <person name="Butlin R.K."/>
            <person name="Caggese C."/>
            <person name="Calvi B.R."/>
            <person name="Bernardo de Carvalho A."/>
            <person name="Caspi A."/>
            <person name="Castrezana S."/>
            <person name="Celniker S.E."/>
            <person name="Chang J.L."/>
            <person name="Chapple C."/>
            <person name="Chatterji S."/>
            <person name="Chinwalla A."/>
            <person name="Civetta A."/>
            <person name="Clifton S.W."/>
            <person name="Comeron J.M."/>
            <person name="Costello J.C."/>
            <person name="Coyne J.A."/>
            <person name="Daub J."/>
            <person name="David R.G."/>
            <person name="Delcher A.L."/>
            <person name="Delehaunty K."/>
            <person name="Do C.B."/>
            <person name="Ebling H."/>
            <person name="Edwards K."/>
            <person name="Eickbush T."/>
            <person name="Evans J.D."/>
            <person name="Filipski A."/>
            <person name="Findeiss S."/>
            <person name="Freyhult E."/>
            <person name="Fulton L."/>
            <person name="Fulton R."/>
            <person name="Garcia A.C."/>
            <person name="Gardiner A."/>
            <person name="Garfield D.A."/>
            <person name="Garvin B.E."/>
            <person name="Gibson G."/>
            <person name="Gilbert D."/>
            <person name="Gnerre S."/>
            <person name="Godfrey J."/>
            <person name="Good R."/>
            <person name="Gotea V."/>
            <person name="Gravely B."/>
            <person name="Greenberg A.J."/>
            <person name="Griffiths-Jones S."/>
            <person name="Gross S."/>
            <person name="Guigo R."/>
            <person name="Gustafson E.A."/>
            <person name="Haerty W."/>
            <person name="Hahn M.W."/>
            <person name="Halligan D.L."/>
            <person name="Halpern A.L."/>
            <person name="Halter G.M."/>
            <person name="Han M.V."/>
            <person name="Heger A."/>
            <person name="Hillier L."/>
            <person name="Hinrichs A.S."/>
            <person name="Holmes I."/>
            <person name="Hoskins R.A."/>
            <person name="Hubisz M.J."/>
            <person name="Hultmark D."/>
            <person name="Huntley M.A."/>
            <person name="Jaffe D.B."/>
            <person name="Jagadeeshan S."/>
            <person name="Jeck W.R."/>
            <person name="Johnson J."/>
            <person name="Jones C.D."/>
            <person name="Jordan W.C."/>
            <person name="Karpen G.H."/>
            <person name="Kataoka E."/>
            <person name="Keightley P.D."/>
            <person name="Kheradpour P."/>
            <person name="Kirkness E.F."/>
            <person name="Koerich L.B."/>
            <person name="Kristiansen K."/>
            <person name="Kudrna D."/>
            <person name="Kulathinal R.J."/>
            <person name="Kumar S."/>
            <person name="Kwok R."/>
            <person name="Lander E."/>
            <person name="Langley C.H."/>
            <person name="Lapoint R."/>
            <person name="Lazzaro B.P."/>
            <person name="Lee S.J."/>
            <person name="Levesque L."/>
            <person name="Li R."/>
            <person name="Lin C.F."/>
            <person name="Lin M.F."/>
            <person name="Lindblad-Toh K."/>
            <person name="Llopart A."/>
            <person name="Long M."/>
            <person name="Low L."/>
            <person name="Lozovsky E."/>
            <person name="Lu J."/>
            <person name="Luo M."/>
            <person name="Machado C.A."/>
            <person name="Makalowski W."/>
            <person name="Marzo M."/>
            <person name="Matsuda M."/>
            <person name="Matzkin L."/>
            <person name="McAllister B."/>
            <person name="McBride C.S."/>
            <person name="McKernan B."/>
            <person name="McKernan K."/>
            <person name="Mendez-Lago M."/>
            <person name="Minx P."/>
            <person name="Mollenhauer M.U."/>
            <person name="Montooth K."/>
            <person name="Mount S.M."/>
            <person name="Mu X."/>
            <person name="Myers E."/>
            <person name="Negre B."/>
            <person name="Newfeld S."/>
            <person name="Nielsen R."/>
            <person name="Noor M.A."/>
            <person name="O'Grady P."/>
            <person name="Pachter L."/>
            <person name="Papaceit M."/>
            <person name="Parisi M.J."/>
            <person name="Parisi M."/>
            <person name="Parts L."/>
            <person name="Pedersen J.S."/>
            <person name="Pesole G."/>
            <person name="Phillippy A.M."/>
            <person name="Ponting C.P."/>
            <person name="Pop M."/>
            <person name="Porcelli D."/>
            <person name="Powell J.R."/>
            <person name="Prohaska S."/>
            <person name="Pruitt K."/>
            <person name="Puig M."/>
            <person name="Quesneville H."/>
            <person name="Ram K.R."/>
            <person name="Rand D."/>
            <person name="Rasmussen M.D."/>
            <person name="Reed L.K."/>
            <person name="Reenan R."/>
            <person name="Reily A."/>
            <person name="Remington K.A."/>
            <person name="Rieger T.T."/>
            <person name="Ritchie M.G."/>
            <person name="Robin C."/>
            <person name="Rogers Y.H."/>
            <person name="Rohde C."/>
            <person name="Rozas J."/>
            <person name="Rubenfield M.J."/>
            <person name="Ruiz A."/>
            <person name="Russo S."/>
            <person name="Salzberg S.L."/>
            <person name="Sanchez-Gracia A."/>
            <person name="Saranga D.J."/>
            <person name="Sato H."/>
            <person name="Schaeffer S.W."/>
            <person name="Schatz M.C."/>
            <person name="Schlenke T."/>
            <person name="Schwartz R."/>
            <person name="Segarra C."/>
            <person name="Singh R.S."/>
            <person name="Sirot L."/>
            <person name="Sirota M."/>
            <person name="Sisneros N.B."/>
            <person name="Smith C.D."/>
            <person name="Smith T.F."/>
            <person name="Spieth J."/>
            <person name="Stage D.E."/>
            <person name="Stark A."/>
            <person name="Stephan W."/>
            <person name="Strausberg R.L."/>
            <person name="Strempel S."/>
            <person name="Sturgill D."/>
            <person name="Sutton G."/>
            <person name="Sutton G.G."/>
            <person name="Tao W."/>
            <person name="Teichmann S."/>
            <person name="Tobari Y.N."/>
            <person name="Tomimura Y."/>
            <person name="Tsolas J.M."/>
            <person name="Valente V.L."/>
            <person name="Venter E."/>
            <person name="Venter J.C."/>
            <person name="Vicario S."/>
            <person name="Vieira F.G."/>
            <person name="Vilella A.J."/>
            <person name="Villasante A."/>
            <person name="Walenz B."/>
            <person name="Wang J."/>
            <person name="Wasserman M."/>
            <person name="Watts T."/>
            <person name="Wilson D."/>
            <person name="Wilson R.K."/>
            <person name="Wing R.A."/>
            <person name="Wolfner M.F."/>
            <person name="Wong A."/>
            <person name="Wong G.K."/>
            <person name="Wu C.I."/>
            <person name="Wu G."/>
            <person name="Yamamoto D."/>
            <person name="Yang H.P."/>
            <person name="Yang S.P."/>
            <person name="Yorke J.A."/>
            <person name="Yoshida K."/>
            <person name="Zdobnov E."/>
            <person name="Zhang P."/>
            <person name="Zhang Y."/>
            <person name="Zimin A.V."/>
            <person name="Baldwin J."/>
            <person name="Abdouelleil A."/>
            <person name="Abdulkadir J."/>
            <person name="Abebe A."/>
            <person name="Abera B."/>
            <person name="Abreu J."/>
            <person name="Acer S.C."/>
            <person name="Aftuck L."/>
            <person name="Alexander A."/>
            <person name="An P."/>
            <person name="Anderson E."/>
            <person name="Anderson S."/>
            <person name="Arachi H."/>
            <person name="Azer M."/>
            <person name="Bachantsang P."/>
            <person name="Barry A."/>
            <person name="Bayul T."/>
            <person name="Berlin A."/>
            <person name="Bessette D."/>
            <person name="Bloom T."/>
            <person name="Blye J."/>
            <person name="Boguslavskiy L."/>
            <person name="Bonnet C."/>
            <person name="Boukhgalter B."/>
            <person name="Bourzgui I."/>
            <person name="Brown A."/>
            <person name="Cahill P."/>
            <person name="Channer S."/>
            <person name="Cheshatsang Y."/>
            <person name="Chuda L."/>
            <person name="Citroen M."/>
            <person name="Collymore A."/>
            <person name="Cooke P."/>
            <person name="Costello M."/>
            <person name="D'Aco K."/>
            <person name="Daza R."/>
            <person name="De Haan G."/>
            <person name="DeGray S."/>
            <person name="DeMaso C."/>
            <person name="Dhargay N."/>
            <person name="Dooley K."/>
            <person name="Dooley E."/>
            <person name="Doricent M."/>
            <person name="Dorje P."/>
            <person name="Dorjee K."/>
            <person name="Dupes A."/>
            <person name="Elong R."/>
            <person name="Falk J."/>
            <person name="Farina A."/>
            <person name="Faro S."/>
            <person name="Ferguson D."/>
            <person name="Fisher S."/>
            <person name="Foley C.D."/>
            <person name="Franke A."/>
            <person name="Friedrich D."/>
            <person name="Gadbois L."/>
            <person name="Gearin G."/>
            <person name="Gearin C.R."/>
            <person name="Giannoukos G."/>
            <person name="Goode T."/>
            <person name="Graham J."/>
            <person name="Grandbois E."/>
            <person name="Grewal S."/>
            <person name="Gyaltsen K."/>
            <person name="Hafez N."/>
            <person name="Hagos B."/>
            <person name="Hall J."/>
            <person name="Henson C."/>
            <person name="Hollinger A."/>
            <person name="Honan T."/>
            <person name="Huard M.D."/>
            <person name="Hughes L."/>
            <person name="Hurhula B."/>
            <person name="Husby M.E."/>
            <person name="Kamat A."/>
            <person name="Kanga B."/>
            <person name="Kashin S."/>
            <person name="Khazanovich D."/>
            <person name="Kisner P."/>
            <person name="Lance K."/>
            <person name="Lara M."/>
            <person name="Lee W."/>
            <person name="Lennon N."/>
            <person name="Letendre F."/>
            <person name="LeVine R."/>
            <person name="Lipovsky A."/>
            <person name="Liu X."/>
            <person name="Liu J."/>
            <person name="Liu S."/>
            <person name="Lokyitsang T."/>
            <person name="Lokyitsang Y."/>
            <person name="Lubonja R."/>
            <person name="Lui A."/>
            <person name="MacDonald P."/>
            <person name="Magnisalis V."/>
            <person name="Maru K."/>
            <person name="Matthews C."/>
            <person name="McCusker W."/>
            <person name="McDonough S."/>
            <person name="Mehta T."/>
            <person name="Meldrim J."/>
            <person name="Meneus L."/>
            <person name="Mihai O."/>
            <person name="Mihalev A."/>
            <person name="Mihova T."/>
            <person name="Mittelman R."/>
            <person name="Mlenga V."/>
            <person name="Montmayeur A."/>
            <person name="Mulrain L."/>
            <person name="Navidi A."/>
            <person name="Naylor J."/>
            <person name="Negash T."/>
            <person name="Nguyen T."/>
            <person name="Nguyen N."/>
            <person name="Nicol R."/>
            <person name="Norbu C."/>
            <person name="Norbu N."/>
            <person name="Novod N."/>
            <person name="O'Neill B."/>
            <person name="Osman S."/>
            <person name="Markiewicz E."/>
            <person name="Oyono O.L."/>
            <person name="Patti C."/>
            <person name="Phunkhang P."/>
            <person name="Pierre F."/>
            <person name="Priest M."/>
            <person name="Raghuraman S."/>
            <person name="Rege F."/>
            <person name="Reyes R."/>
            <person name="Rise C."/>
            <person name="Rogov P."/>
            <person name="Ross K."/>
            <person name="Ryan E."/>
            <person name="Settipalli S."/>
            <person name="Shea T."/>
            <person name="Sherpa N."/>
            <person name="Shi L."/>
            <person name="Shih D."/>
            <person name="Sparrow T."/>
            <person name="Spaulding J."/>
            <person name="Stalker J."/>
            <person name="Stange-Thomann N."/>
            <person name="Stavropoulos S."/>
            <person name="Stone C."/>
            <person name="Strader C."/>
            <person name="Tesfaye S."/>
            <person name="Thomson T."/>
            <person name="Thoulutsang Y."/>
            <person name="Thoulutsang D."/>
            <person name="Topham K."/>
            <person name="Topping I."/>
            <person name="Tsamla T."/>
            <person name="Vassiliev H."/>
            <person name="Vo A."/>
            <person name="Wangchuk T."/>
            <person name="Wangdi T."/>
            <person name="Weiand M."/>
            <person name="Wilkinson J."/>
            <person name="Wilson A."/>
            <person name="Yadav S."/>
            <person name="Young G."/>
            <person name="Yu Q."/>
            <person name="Zembek L."/>
            <person name="Zhong D."/>
            <person name="Zimmer A."/>
            <person name="Zwirko Z."/>
            <person name="Jaffe D.B."/>
            <person name="Alvarez P."/>
            <person name="Brockman W."/>
            <person name="Butler J."/>
            <person name="Chin C."/>
            <person name="Gnerre S."/>
            <person name="Grabherr M."/>
            <person name="Kleber M."/>
            <person name="Mauceli E."/>
            <person name="MacCallum I."/>
        </authorList>
    </citation>
    <scope>NUCLEOTIDE SEQUENCE [LARGE SCALE GENOMIC DNA]</scope>
    <source>
        <strain evidence="3 4">TSC#14021-0224.01</strain>
    </source>
</reference>
<dbReference type="CDD" id="cd00104">
    <property type="entry name" value="KAZAL_FS"/>
    <property type="match status" value="1"/>
</dbReference>
<dbReference type="eggNOG" id="ENOG502T8NR">
    <property type="taxonomic scope" value="Eukaryota"/>
</dbReference>
<feature type="chain" id="PRO_5006455092" description="Kazal-like domain-containing protein" evidence="1">
    <location>
        <begin position="21"/>
        <end position="74"/>
    </location>
</feature>
<dbReference type="HOGENOM" id="CLU_169765_5_1_1"/>
<gene>
    <name evidence="3" type="primary">Dere\GG23738</name>
    <name evidence="3" type="synonym">dere_GLEANR_8532</name>
    <name evidence="3" type="synonym">GG23738</name>
    <name evidence="3" type="ORF">Dere_GG23738</name>
</gene>
<dbReference type="AlphaFoldDB" id="B3N4F6"/>
<name>B3N4F6_DROER</name>
<feature type="domain" description="Kazal-like" evidence="2">
    <location>
        <begin position="21"/>
        <end position="71"/>
    </location>
</feature>
<dbReference type="InterPro" id="IPR002350">
    <property type="entry name" value="Kazal_dom"/>
</dbReference>
<feature type="signal peptide" evidence="1">
    <location>
        <begin position="1"/>
        <end position="20"/>
    </location>
</feature>
<sequence length="74" mass="8149">MRCLAFIALSMFALLALVVGRNPHIPCPCHFIYIPVCGSDNKTYNKCHLNCKIKNGLNVTIGINYYGSGFGEIV</sequence>
<organism evidence="3 4">
    <name type="scientific">Drosophila erecta</name>
    <name type="common">Fruit fly</name>
    <dbReference type="NCBI Taxonomy" id="7220"/>
    <lineage>
        <taxon>Eukaryota</taxon>
        <taxon>Metazoa</taxon>
        <taxon>Ecdysozoa</taxon>
        <taxon>Arthropoda</taxon>
        <taxon>Hexapoda</taxon>
        <taxon>Insecta</taxon>
        <taxon>Pterygota</taxon>
        <taxon>Neoptera</taxon>
        <taxon>Endopterygota</taxon>
        <taxon>Diptera</taxon>
        <taxon>Brachycera</taxon>
        <taxon>Muscomorpha</taxon>
        <taxon>Ephydroidea</taxon>
        <taxon>Drosophilidae</taxon>
        <taxon>Drosophila</taxon>
        <taxon>Sophophora</taxon>
    </lineage>
</organism>
<dbReference type="InterPro" id="IPR036058">
    <property type="entry name" value="Kazal_dom_sf"/>
</dbReference>
<dbReference type="Pfam" id="PF00050">
    <property type="entry name" value="Kazal_1"/>
    <property type="match status" value="1"/>
</dbReference>
<reference evidence="3 4" key="2">
    <citation type="journal article" date="2008" name="Bioinformatics">
        <title>Assembly reconciliation.</title>
        <authorList>
            <person name="Zimin A.V."/>
            <person name="Smith D.R."/>
            <person name="Sutton G."/>
            <person name="Yorke J.A."/>
        </authorList>
    </citation>
    <scope>NUCLEOTIDE SEQUENCE [LARGE SCALE GENOMIC DNA]</scope>
    <source>
        <strain evidence="3 4">TSC#14021-0224.01</strain>
    </source>
</reference>
<keyword evidence="4" id="KW-1185">Reference proteome</keyword>
<dbReference type="SUPFAM" id="SSF100895">
    <property type="entry name" value="Kazal-type serine protease inhibitors"/>
    <property type="match status" value="1"/>
</dbReference>
<protein>
    <recommendedName>
        <fullName evidence="2">Kazal-like domain-containing protein</fullName>
    </recommendedName>
</protein>
<keyword evidence="1" id="KW-0732">Signal</keyword>
<evidence type="ECO:0000259" key="2">
    <source>
        <dbReference type="PROSITE" id="PS51465"/>
    </source>
</evidence>
<dbReference type="SMART" id="SM00280">
    <property type="entry name" value="KAZAL"/>
    <property type="match status" value="1"/>
</dbReference>